<name>A0A166MVG3_EXIGL</name>
<organism evidence="2 3">
    <name type="scientific">Exidia glandulosa HHB12029</name>
    <dbReference type="NCBI Taxonomy" id="1314781"/>
    <lineage>
        <taxon>Eukaryota</taxon>
        <taxon>Fungi</taxon>
        <taxon>Dikarya</taxon>
        <taxon>Basidiomycota</taxon>
        <taxon>Agaricomycotina</taxon>
        <taxon>Agaricomycetes</taxon>
        <taxon>Auriculariales</taxon>
        <taxon>Exidiaceae</taxon>
        <taxon>Exidia</taxon>
    </lineage>
</organism>
<evidence type="ECO:0000313" key="3">
    <source>
        <dbReference type="Proteomes" id="UP000077266"/>
    </source>
</evidence>
<reference evidence="2 3" key="1">
    <citation type="journal article" date="2016" name="Mol. Biol. Evol.">
        <title>Comparative Genomics of Early-Diverging Mushroom-Forming Fungi Provides Insights into the Origins of Lignocellulose Decay Capabilities.</title>
        <authorList>
            <person name="Nagy L.G."/>
            <person name="Riley R."/>
            <person name="Tritt A."/>
            <person name="Adam C."/>
            <person name="Daum C."/>
            <person name="Floudas D."/>
            <person name="Sun H."/>
            <person name="Yadav J.S."/>
            <person name="Pangilinan J."/>
            <person name="Larsson K.H."/>
            <person name="Matsuura K."/>
            <person name="Barry K."/>
            <person name="Labutti K."/>
            <person name="Kuo R."/>
            <person name="Ohm R.A."/>
            <person name="Bhattacharya S.S."/>
            <person name="Shirouzu T."/>
            <person name="Yoshinaga Y."/>
            <person name="Martin F.M."/>
            <person name="Grigoriev I.V."/>
            <person name="Hibbett D.S."/>
        </authorList>
    </citation>
    <scope>NUCLEOTIDE SEQUENCE [LARGE SCALE GENOMIC DNA]</scope>
    <source>
        <strain evidence="2 3">HHB12029</strain>
    </source>
</reference>
<feature type="compositionally biased region" description="Basic and acidic residues" evidence="1">
    <location>
        <begin position="62"/>
        <end position="71"/>
    </location>
</feature>
<evidence type="ECO:0000313" key="2">
    <source>
        <dbReference type="EMBL" id="KZV78451.1"/>
    </source>
</evidence>
<dbReference type="InParanoid" id="A0A166MVG3"/>
<gene>
    <name evidence="2" type="ORF">EXIGLDRAFT_32202</name>
</gene>
<evidence type="ECO:0000256" key="1">
    <source>
        <dbReference type="SAM" id="MobiDB-lite"/>
    </source>
</evidence>
<feature type="region of interest" description="Disordered" evidence="1">
    <location>
        <begin position="61"/>
        <end position="91"/>
    </location>
</feature>
<dbReference type="AlphaFoldDB" id="A0A166MVG3"/>
<dbReference type="Proteomes" id="UP000077266">
    <property type="component" value="Unassembled WGS sequence"/>
</dbReference>
<accession>A0A166MVG3</accession>
<protein>
    <submittedName>
        <fullName evidence="2">Uncharacterized protein</fullName>
    </submittedName>
</protein>
<proteinExistence type="predicted"/>
<dbReference type="EMBL" id="KV426892">
    <property type="protein sequence ID" value="KZV78451.1"/>
    <property type="molecule type" value="Genomic_DNA"/>
</dbReference>
<keyword evidence="3" id="KW-1185">Reference proteome</keyword>
<sequence>MPPTRFQPRANHSTPFPTTPAYITDCEVRTNLGDGMQTLLTLLSSVALRLVHDAASRPPRRYWNDQDEAPRTCHPSTATRKPRVQRRSAGQRGYADWMPLRRRHSSFLRARRLSVWPGWSSPAIALSCCVFTSRSGWVPATLSVQRDYRYKVLRPSFYYP</sequence>